<evidence type="ECO:0000313" key="1">
    <source>
        <dbReference type="EMBL" id="RGP63166.1"/>
    </source>
</evidence>
<accession>A0A395RSN5</accession>
<sequence length="201" mass="22506">MSAKPIVIDPKGDTLVILSTDDSHPGYSYSAPNDDLDSQPEIHFLSSRKHLALASHRADRMFHSGFKKAMPEKSDGLYHWKFDSTFDPTAFEIVLKVIHGKNRDIPQAVGVQLLAGISDVVDDLECHDVLWFFAKRWLAVLSQDDTLKTQEDVAQRILISFVFHDPVMFEASTKTAITGDLAFTQPPGLPIRPKILSRSTF</sequence>
<proteinExistence type="predicted"/>
<gene>
    <name evidence="1" type="ORF">FSPOR_8748</name>
</gene>
<dbReference type="STRING" id="5514.A0A395RSN5"/>
<name>A0A395RSN5_FUSSP</name>
<reference evidence="1 2" key="1">
    <citation type="journal article" date="2018" name="PLoS Pathog.">
        <title>Evolution of structural diversity of trichothecenes, a family of toxins produced by plant pathogenic and entomopathogenic fungi.</title>
        <authorList>
            <person name="Proctor R.H."/>
            <person name="McCormick S.P."/>
            <person name="Kim H.S."/>
            <person name="Cardoza R.E."/>
            <person name="Stanley A.M."/>
            <person name="Lindo L."/>
            <person name="Kelly A."/>
            <person name="Brown D.W."/>
            <person name="Lee T."/>
            <person name="Vaughan M.M."/>
            <person name="Alexander N.J."/>
            <person name="Busman M."/>
            <person name="Gutierrez S."/>
        </authorList>
    </citation>
    <scope>NUCLEOTIDE SEQUENCE [LARGE SCALE GENOMIC DNA]</scope>
    <source>
        <strain evidence="1 2">NRRL 3299</strain>
    </source>
</reference>
<evidence type="ECO:0008006" key="3">
    <source>
        <dbReference type="Google" id="ProtNLM"/>
    </source>
</evidence>
<dbReference type="EMBL" id="PXOF01000135">
    <property type="protein sequence ID" value="RGP63166.1"/>
    <property type="molecule type" value="Genomic_DNA"/>
</dbReference>
<organism evidence="1 2">
    <name type="scientific">Fusarium sporotrichioides</name>
    <dbReference type="NCBI Taxonomy" id="5514"/>
    <lineage>
        <taxon>Eukaryota</taxon>
        <taxon>Fungi</taxon>
        <taxon>Dikarya</taxon>
        <taxon>Ascomycota</taxon>
        <taxon>Pezizomycotina</taxon>
        <taxon>Sordariomycetes</taxon>
        <taxon>Hypocreomycetidae</taxon>
        <taxon>Hypocreales</taxon>
        <taxon>Nectriaceae</taxon>
        <taxon>Fusarium</taxon>
    </lineage>
</organism>
<keyword evidence="2" id="KW-1185">Reference proteome</keyword>
<dbReference type="AlphaFoldDB" id="A0A395RSN5"/>
<protein>
    <recommendedName>
        <fullName evidence="3">BTB domain-containing protein</fullName>
    </recommendedName>
</protein>
<comment type="caution">
    <text evidence="1">The sequence shown here is derived from an EMBL/GenBank/DDBJ whole genome shotgun (WGS) entry which is preliminary data.</text>
</comment>
<evidence type="ECO:0000313" key="2">
    <source>
        <dbReference type="Proteomes" id="UP000266152"/>
    </source>
</evidence>
<dbReference type="Proteomes" id="UP000266152">
    <property type="component" value="Unassembled WGS sequence"/>
</dbReference>